<evidence type="ECO:0000313" key="13">
    <source>
        <dbReference type="Proteomes" id="UP000092504"/>
    </source>
</evidence>
<dbReference type="PROSITE" id="PS51007">
    <property type="entry name" value="CYTC"/>
    <property type="match status" value="2"/>
</dbReference>
<dbReference type="PATRIC" id="fig|2746.7.peg.4754"/>
<keyword evidence="5" id="KW-0574">Periplasm</keyword>
<feature type="binding site" description="axial binding residue" evidence="9">
    <location>
        <position position="140"/>
    </location>
    <ligand>
        <name>heme c</name>
        <dbReference type="ChEBI" id="CHEBI:61717"/>
        <label>2</label>
    </ligand>
    <ligandPart>
        <name>Fe</name>
        <dbReference type="ChEBI" id="CHEBI:18248"/>
    </ligandPart>
</feature>
<dbReference type="RefSeq" id="WP_013334017.1">
    <property type="nucleotide sequence ID" value="NZ_CP087224.1"/>
</dbReference>
<keyword evidence="4 9" id="KW-0479">Metal-binding</keyword>
<evidence type="ECO:0000259" key="11">
    <source>
        <dbReference type="PROSITE" id="PS51007"/>
    </source>
</evidence>
<organism evidence="12 13">
    <name type="scientific">Halomonas elongata</name>
    <dbReference type="NCBI Taxonomy" id="2746"/>
    <lineage>
        <taxon>Bacteria</taxon>
        <taxon>Pseudomonadati</taxon>
        <taxon>Pseudomonadota</taxon>
        <taxon>Gammaproteobacteria</taxon>
        <taxon>Oceanospirillales</taxon>
        <taxon>Halomonadaceae</taxon>
        <taxon>Halomonas</taxon>
    </lineage>
</organism>
<feature type="binding site" description="covalent" evidence="8">
    <location>
        <position position="41"/>
    </location>
    <ligand>
        <name>heme c</name>
        <dbReference type="ChEBI" id="CHEBI:61717"/>
        <label>1</label>
    </ligand>
</feature>
<sequence>MRQLLASLIMLMAAWNASAADTVTQADTDAGREKAQPCAACHGQTGISPSGLFPNLAGQKASYLVKQLEEIRDGERKVPQMTGQLDGFSDQDIRNVAAFYAEQEPALGQADPDEALVAHGRELYRAGDLERGLPACSACHTPTGAGIGSAAYPALSGQKTDYTIAALKAFAEGSRDNDPNAIMRDIAAKLSERDMNALANYVLGLH</sequence>
<feature type="chain" id="PRO_5008611285" evidence="10">
    <location>
        <begin position="20"/>
        <end position="206"/>
    </location>
</feature>
<comment type="subcellular location">
    <subcellularLocation>
        <location evidence="1">Periplasm</location>
    </subcellularLocation>
</comment>
<dbReference type="AlphaFoldDB" id="A0A1B8NZX1"/>
<dbReference type="PANTHER" id="PTHR33751">
    <property type="entry name" value="CBB3-TYPE CYTOCHROME C OXIDASE SUBUNIT FIXP"/>
    <property type="match status" value="1"/>
</dbReference>
<evidence type="ECO:0000256" key="2">
    <source>
        <dbReference type="ARBA" id="ARBA00022448"/>
    </source>
</evidence>
<dbReference type="OMA" id="RGVPACM"/>
<dbReference type="PIRSF" id="PIRSF000005">
    <property type="entry name" value="Cytochrome_c4"/>
    <property type="match status" value="1"/>
</dbReference>
<dbReference type="Gene3D" id="1.10.760.10">
    <property type="entry name" value="Cytochrome c-like domain"/>
    <property type="match status" value="2"/>
</dbReference>
<feature type="binding site" description="axial binding residue" evidence="9">
    <location>
        <position position="42"/>
    </location>
    <ligand>
        <name>heme c</name>
        <dbReference type="ChEBI" id="CHEBI:61717"/>
        <label>1</label>
    </ligand>
    <ligandPart>
        <name>Fe</name>
        <dbReference type="ChEBI" id="CHEBI:18248"/>
    </ligandPart>
</feature>
<dbReference type="GeneID" id="91011712"/>
<dbReference type="Pfam" id="PF00034">
    <property type="entry name" value="Cytochrom_C"/>
    <property type="match status" value="1"/>
</dbReference>
<dbReference type="GO" id="GO:0005506">
    <property type="term" value="F:iron ion binding"/>
    <property type="evidence" value="ECO:0007669"/>
    <property type="project" value="InterPro"/>
</dbReference>
<protein>
    <submittedName>
        <fullName evidence="12">Cytochrome c4</fullName>
    </submittedName>
</protein>
<accession>A0A1B8NZX1</accession>
<dbReference type="InterPro" id="IPR009056">
    <property type="entry name" value="Cyt_c-like_dom"/>
</dbReference>
<evidence type="ECO:0000256" key="9">
    <source>
        <dbReference type="PIRSR" id="PIRSR000005-2"/>
    </source>
</evidence>
<feature type="binding site" description="covalent" evidence="8">
    <location>
        <position position="136"/>
    </location>
    <ligand>
        <name>heme c</name>
        <dbReference type="ChEBI" id="CHEBI:61717"/>
        <label>2</label>
    </ligand>
</feature>
<dbReference type="EMBL" id="MAJD01000002">
    <property type="protein sequence ID" value="OBX35539.1"/>
    <property type="molecule type" value="Genomic_DNA"/>
</dbReference>
<keyword evidence="7 9" id="KW-0408">Iron</keyword>
<evidence type="ECO:0000256" key="1">
    <source>
        <dbReference type="ARBA" id="ARBA00004418"/>
    </source>
</evidence>
<dbReference type="GO" id="GO:0042597">
    <property type="term" value="C:periplasmic space"/>
    <property type="evidence" value="ECO:0007669"/>
    <property type="project" value="UniProtKB-SubCell"/>
</dbReference>
<gene>
    <name evidence="12" type="primary">cc4</name>
    <name evidence="12" type="ORF">A8U91_04613</name>
</gene>
<evidence type="ECO:0000256" key="7">
    <source>
        <dbReference type="ARBA" id="ARBA00023004"/>
    </source>
</evidence>
<evidence type="ECO:0000256" key="8">
    <source>
        <dbReference type="PIRSR" id="PIRSR000005-1"/>
    </source>
</evidence>
<dbReference type="GO" id="GO:0009055">
    <property type="term" value="F:electron transfer activity"/>
    <property type="evidence" value="ECO:0007669"/>
    <property type="project" value="InterPro"/>
</dbReference>
<dbReference type="SUPFAM" id="SSF46626">
    <property type="entry name" value="Cytochrome c"/>
    <property type="match status" value="2"/>
</dbReference>
<feature type="binding site" description="covalent" evidence="8">
    <location>
        <position position="38"/>
    </location>
    <ligand>
        <name>heme c</name>
        <dbReference type="ChEBI" id="CHEBI:61717"/>
        <label>1</label>
    </ligand>
</feature>
<feature type="signal peptide" evidence="10">
    <location>
        <begin position="1"/>
        <end position="19"/>
    </location>
</feature>
<dbReference type="GO" id="GO:0020037">
    <property type="term" value="F:heme binding"/>
    <property type="evidence" value="ECO:0007669"/>
    <property type="project" value="InterPro"/>
</dbReference>
<dbReference type="InterPro" id="IPR050597">
    <property type="entry name" value="Cytochrome_c_Oxidase_Subunit"/>
</dbReference>
<evidence type="ECO:0000256" key="4">
    <source>
        <dbReference type="ARBA" id="ARBA00022723"/>
    </source>
</evidence>
<evidence type="ECO:0000256" key="10">
    <source>
        <dbReference type="SAM" id="SignalP"/>
    </source>
</evidence>
<evidence type="ECO:0000256" key="3">
    <source>
        <dbReference type="ARBA" id="ARBA00022617"/>
    </source>
</evidence>
<feature type="binding site" description="axial binding residue" evidence="9">
    <location>
        <position position="81"/>
    </location>
    <ligand>
        <name>heme c</name>
        <dbReference type="ChEBI" id="CHEBI:61717"/>
        <label>1</label>
    </ligand>
    <ligandPart>
        <name>Fe</name>
        <dbReference type="ChEBI" id="CHEBI:18248"/>
    </ligandPart>
</feature>
<dbReference type="PANTHER" id="PTHR33751:SF9">
    <property type="entry name" value="CYTOCHROME C4"/>
    <property type="match status" value="1"/>
</dbReference>
<feature type="binding site" description="covalent" evidence="8">
    <location>
        <position position="139"/>
    </location>
    <ligand>
        <name>heme c</name>
        <dbReference type="ChEBI" id="CHEBI:61717"/>
        <label>2</label>
    </ligand>
</feature>
<keyword evidence="2" id="KW-0813">Transport</keyword>
<evidence type="ECO:0000256" key="6">
    <source>
        <dbReference type="ARBA" id="ARBA00022982"/>
    </source>
</evidence>
<comment type="PTM">
    <text evidence="8">Binds 2 heme c groups covalently per subunit.</text>
</comment>
<keyword evidence="3 8" id="KW-0349">Heme</keyword>
<dbReference type="Pfam" id="PF13442">
    <property type="entry name" value="Cytochrome_CBB3"/>
    <property type="match status" value="1"/>
</dbReference>
<name>A0A1B8NZX1_HALEL</name>
<dbReference type="InterPro" id="IPR036909">
    <property type="entry name" value="Cyt_c-like_dom_sf"/>
</dbReference>
<feature type="domain" description="Cytochrome c" evidence="11">
    <location>
        <begin position="26"/>
        <end position="104"/>
    </location>
</feature>
<dbReference type="InterPro" id="IPR024167">
    <property type="entry name" value="Cytochrome_c4-like"/>
</dbReference>
<keyword evidence="6" id="KW-0249">Electron transport</keyword>
<keyword evidence="10" id="KW-0732">Signal</keyword>
<evidence type="ECO:0000313" key="12">
    <source>
        <dbReference type="EMBL" id="OBX35539.1"/>
    </source>
</evidence>
<feature type="domain" description="Cytochrome c" evidence="11">
    <location>
        <begin position="115"/>
        <end position="206"/>
    </location>
</feature>
<comment type="caution">
    <text evidence="12">The sequence shown here is derived from an EMBL/GenBank/DDBJ whole genome shotgun (WGS) entry which is preliminary data.</text>
</comment>
<evidence type="ECO:0000256" key="5">
    <source>
        <dbReference type="ARBA" id="ARBA00022764"/>
    </source>
</evidence>
<feature type="binding site" description="axial binding residue" evidence="9">
    <location>
        <position position="183"/>
    </location>
    <ligand>
        <name>heme c</name>
        <dbReference type="ChEBI" id="CHEBI:61717"/>
        <label>2</label>
    </ligand>
    <ligandPart>
        <name>Fe</name>
        <dbReference type="ChEBI" id="CHEBI:18248"/>
    </ligandPart>
</feature>
<proteinExistence type="predicted"/>
<dbReference type="Proteomes" id="UP000092504">
    <property type="component" value="Unassembled WGS sequence"/>
</dbReference>
<reference evidence="12 13" key="1">
    <citation type="submission" date="2016-06" db="EMBL/GenBank/DDBJ databases">
        <title>Genome sequence of halotolerant plant growth promoting strain of Halomonas elongata HEK1 isolated from salterns of Rann of Kutch, Gujarat, India.</title>
        <authorList>
            <person name="Gaba S."/>
            <person name="Singh R.N."/>
            <person name="Abrol S."/>
            <person name="Kaushik R."/>
            <person name="Saxena A.K."/>
        </authorList>
    </citation>
    <scope>NUCLEOTIDE SEQUENCE [LARGE SCALE GENOMIC DNA]</scope>
    <source>
        <strain evidence="12 13">HEK1</strain>
    </source>
</reference>